<dbReference type="EMBL" id="JALLAZ020001221">
    <property type="protein sequence ID" value="KAL3778387.1"/>
    <property type="molecule type" value="Genomic_DNA"/>
</dbReference>
<evidence type="ECO:0000313" key="8">
    <source>
        <dbReference type="EMBL" id="KAL3778387.1"/>
    </source>
</evidence>
<keyword evidence="4 7" id="KW-1133">Transmembrane helix</keyword>
<feature type="region of interest" description="Disordered" evidence="6">
    <location>
        <begin position="1"/>
        <end position="73"/>
    </location>
</feature>
<feature type="region of interest" description="Disordered" evidence="6">
    <location>
        <begin position="542"/>
        <end position="561"/>
    </location>
</feature>
<evidence type="ECO:0000256" key="6">
    <source>
        <dbReference type="SAM" id="MobiDB-lite"/>
    </source>
</evidence>
<keyword evidence="9" id="KW-1185">Reference proteome</keyword>
<feature type="transmembrane region" description="Helical" evidence="7">
    <location>
        <begin position="926"/>
        <end position="951"/>
    </location>
</feature>
<feature type="region of interest" description="Disordered" evidence="6">
    <location>
        <begin position="1026"/>
        <end position="1045"/>
    </location>
</feature>
<comment type="subcellular location">
    <subcellularLocation>
        <location evidence="1">Membrane</location>
        <topology evidence="1">Multi-pass membrane protein</topology>
    </subcellularLocation>
</comment>
<evidence type="ECO:0000256" key="5">
    <source>
        <dbReference type="ARBA" id="ARBA00023136"/>
    </source>
</evidence>
<feature type="transmembrane region" description="Helical" evidence="7">
    <location>
        <begin position="770"/>
        <end position="791"/>
    </location>
</feature>
<keyword evidence="5 7" id="KW-0472">Membrane</keyword>
<evidence type="ECO:0000256" key="3">
    <source>
        <dbReference type="ARBA" id="ARBA00022692"/>
    </source>
</evidence>
<keyword evidence="3 7" id="KW-0812">Transmembrane</keyword>
<feature type="transmembrane region" description="Helical" evidence="7">
    <location>
        <begin position="734"/>
        <end position="758"/>
    </location>
</feature>
<feature type="transmembrane region" description="Helical" evidence="7">
    <location>
        <begin position="669"/>
        <end position="688"/>
    </location>
</feature>
<feature type="transmembrane region" description="Helical" evidence="7">
    <location>
        <begin position="694"/>
        <end position="714"/>
    </location>
</feature>
<evidence type="ECO:0000256" key="7">
    <source>
        <dbReference type="SAM" id="Phobius"/>
    </source>
</evidence>
<name>A0ABD3NSZ0_9STRA</name>
<dbReference type="GO" id="GO:0015706">
    <property type="term" value="P:nitrate transmembrane transport"/>
    <property type="evidence" value="ECO:0007669"/>
    <property type="project" value="UniProtKB-ARBA"/>
</dbReference>
<evidence type="ECO:0000313" key="9">
    <source>
        <dbReference type="Proteomes" id="UP001530315"/>
    </source>
</evidence>
<feature type="transmembrane region" description="Helical" evidence="7">
    <location>
        <begin position="607"/>
        <end position="627"/>
    </location>
</feature>
<dbReference type="Gene3D" id="1.20.1250.20">
    <property type="entry name" value="MFS general substrate transporter like domains"/>
    <property type="match status" value="2"/>
</dbReference>
<dbReference type="InterPro" id="IPR011701">
    <property type="entry name" value="MFS"/>
</dbReference>
<feature type="region of interest" description="Disordered" evidence="6">
    <location>
        <begin position="455"/>
        <end position="478"/>
    </location>
</feature>
<comment type="caution">
    <text evidence="8">The sequence shown here is derived from an EMBL/GenBank/DDBJ whole genome shotgun (WGS) entry which is preliminary data.</text>
</comment>
<dbReference type="AlphaFoldDB" id="A0ABD3NSZ0"/>
<feature type="transmembrane region" description="Helical" evidence="7">
    <location>
        <begin position="987"/>
        <end position="1006"/>
    </location>
</feature>
<evidence type="ECO:0000256" key="2">
    <source>
        <dbReference type="ARBA" id="ARBA00008432"/>
    </source>
</evidence>
<dbReference type="SUPFAM" id="SSF103473">
    <property type="entry name" value="MFS general substrate transporter"/>
    <property type="match status" value="1"/>
</dbReference>
<evidence type="ECO:0000256" key="1">
    <source>
        <dbReference type="ARBA" id="ARBA00004141"/>
    </source>
</evidence>
<reference evidence="8 9" key="1">
    <citation type="submission" date="2024-10" db="EMBL/GenBank/DDBJ databases">
        <title>Updated reference genomes for cyclostephanoid diatoms.</title>
        <authorList>
            <person name="Roberts W.R."/>
            <person name="Alverson A.J."/>
        </authorList>
    </citation>
    <scope>NUCLEOTIDE SEQUENCE [LARGE SCALE GENOMIC DNA]</scope>
    <source>
        <strain evidence="8 9">AJA276-08</strain>
    </source>
</reference>
<feature type="compositionally biased region" description="Polar residues" evidence="6">
    <location>
        <begin position="1035"/>
        <end position="1045"/>
    </location>
</feature>
<dbReference type="InterPro" id="IPR044772">
    <property type="entry name" value="NO3_transporter"/>
</dbReference>
<protein>
    <recommendedName>
        <fullName evidence="10">Nitrate/nitrite transporter</fullName>
    </recommendedName>
</protein>
<evidence type="ECO:0000256" key="4">
    <source>
        <dbReference type="ARBA" id="ARBA00022989"/>
    </source>
</evidence>
<dbReference type="Proteomes" id="UP001530315">
    <property type="component" value="Unassembled WGS sequence"/>
</dbReference>
<comment type="similarity">
    <text evidence="2">Belongs to the major facilitator superfamily. Nitrate/nitrite porter (TC 2.A.1.8) family.</text>
</comment>
<dbReference type="PANTHER" id="PTHR23515">
    <property type="entry name" value="HIGH-AFFINITY NITRATE TRANSPORTER 2.3"/>
    <property type="match status" value="1"/>
</dbReference>
<organism evidence="8 9">
    <name type="scientific">Stephanodiscus triporus</name>
    <dbReference type="NCBI Taxonomy" id="2934178"/>
    <lineage>
        <taxon>Eukaryota</taxon>
        <taxon>Sar</taxon>
        <taxon>Stramenopiles</taxon>
        <taxon>Ochrophyta</taxon>
        <taxon>Bacillariophyta</taxon>
        <taxon>Coscinodiscophyceae</taxon>
        <taxon>Thalassiosirophycidae</taxon>
        <taxon>Stephanodiscales</taxon>
        <taxon>Stephanodiscaceae</taxon>
        <taxon>Stephanodiscus</taxon>
    </lineage>
</organism>
<feature type="transmembrane region" description="Helical" evidence="7">
    <location>
        <begin position="639"/>
        <end position="662"/>
    </location>
</feature>
<proteinExistence type="inferred from homology"/>
<dbReference type="InterPro" id="IPR036259">
    <property type="entry name" value="MFS_trans_sf"/>
</dbReference>
<accession>A0ABD3NSZ0</accession>
<sequence>MNGSQANHHLEASSYLHRAAADSDDVEMATSPNNNPSAEDLDDRHGDADAEVPTEDANDRDVSDISDISDDDNVPHDNFVDNIGVCAVTPRNICSVIGANNAASDHDSIRIQRANVDRLLMSGGSLGVRGGGSSLEGSDMDLSSQRHLPQYHRGSHISHTSHSTSSLAGGFLRGDHYHNHHHHHHEYHNEHQQQQAYQHHQAGLDGRQFAHTYDQNYYRSPGDWLRFVRRKGSGPGGVVVRKDPECDGGDSPHYYRHRHPNDGVHAAPGMDPDMYYRGFDNTRIRTGFHPGGGDACTRIRPLHAIAGARGMVSMIGPKGDVLVDMPSSMDADISSEQQNMGFGLVQYPHAHPGHHSNIYPKLISLPIDEEVAGEETEFVNSINLPTEIHCTPNDDDQDHDGVAKVDDQDHYGVADRHNDMVPVDARFAEHDMNLRYDRQPPFGLNQASQKYEAAPLDNPRDMSDPGHPCGAHQDMLDDEAPLPDISNAMNRPDHPSGARQELIPNHGVHPSTKSHPSELIIPSPSVVVQFESSLRVGGIIRPSSRSHSNVHSHAPLPPHMQEQKMHDASWDSKYEMYACRVDQSQEDRSVEIAIYSLARPHMRAFHLAWFAFFLAFLAWLAITPLLAEVQKSLDLTKEEIWTSSIFSVSGAVVTRCLVGLLCDIYGARWMSALVLFICGIPTMCTGLVNTSTGFSVLRLFTGIAGSAFVTCQYWTSSMFTREVAGTANALAAGWGNLGGAVAQVFVGTILFPFFKWIYGLVGTTMDPAEASWRTCCVIPGLMCIAFTFVILRYSDDHPKGNYSKRKHLGLMQKTSSVKLFKAAIRDHNTWLLCIQYGCCFGVELTTSNAAALYFKEEFELSTEAAAAIASTFGWANLFARGLGGFLSDISNAYRGMRGRLRWQMLCFALEGLGAQFFSKAQTLPGAIAALITFSLFVEFAEGATFGVVPYLNPNVTGTVAGIIGAGGNAGAVIFSLLFRQMKYRDSFFWMGMTTSIVSLLSSFVWIKGYEGLFLKQRYNLAPKEKKAYNKRKTDNQSSLESPDER</sequence>
<evidence type="ECO:0008006" key="10">
    <source>
        <dbReference type="Google" id="ProtNLM"/>
    </source>
</evidence>
<dbReference type="CDD" id="cd17341">
    <property type="entry name" value="MFS_NRT2_like"/>
    <property type="match status" value="1"/>
</dbReference>
<dbReference type="Pfam" id="PF07690">
    <property type="entry name" value="MFS_1"/>
    <property type="match status" value="1"/>
</dbReference>
<feature type="transmembrane region" description="Helical" evidence="7">
    <location>
        <begin position="957"/>
        <end position="978"/>
    </location>
</feature>
<dbReference type="GO" id="GO:0016020">
    <property type="term" value="C:membrane"/>
    <property type="evidence" value="ECO:0007669"/>
    <property type="project" value="UniProtKB-SubCell"/>
</dbReference>
<gene>
    <name evidence="8" type="ORF">ACHAW5_008004</name>
</gene>